<feature type="binding site" evidence="6">
    <location>
        <position position="262"/>
    </location>
    <ligand>
        <name>a divalent metal cation</name>
        <dbReference type="ChEBI" id="CHEBI:60240"/>
        <label>2</label>
        <note>catalytic</note>
    </ligand>
</feature>
<feature type="binding site" evidence="6">
    <location>
        <position position="293"/>
    </location>
    <ligand>
        <name>a divalent metal cation</name>
        <dbReference type="ChEBI" id="CHEBI:60240"/>
        <label>1</label>
    </ligand>
</feature>
<dbReference type="CDD" id="cd01086">
    <property type="entry name" value="MetAP1"/>
    <property type="match status" value="1"/>
</dbReference>
<name>A1R8S4_PAEAT</name>
<dbReference type="GO" id="GO:0005829">
    <property type="term" value="C:cytosol"/>
    <property type="evidence" value="ECO:0007669"/>
    <property type="project" value="TreeGrafter"/>
</dbReference>
<accession>A1R8S4</accession>
<dbReference type="AlphaFoldDB" id="A1R8S4"/>
<dbReference type="HAMAP" id="MF_01974">
    <property type="entry name" value="MetAP_1"/>
    <property type="match status" value="1"/>
</dbReference>
<gene>
    <name evidence="6 9" type="primary">map</name>
    <name evidence="9" type="ordered locus">AAur_2927</name>
</gene>
<reference evidence="9 10" key="1">
    <citation type="journal article" date="2006" name="PLoS Genet.">
        <title>Secrets of soil survival revealed by the genome sequence of Arthrobacter aurescens TC1.</title>
        <authorList>
            <person name="Mongodin E.F."/>
            <person name="Shapir N."/>
            <person name="Daugherty S.C."/>
            <person name="DeBoy R.T."/>
            <person name="Emerson J.B."/>
            <person name="Shvartzbeyn A."/>
            <person name="Radune D."/>
            <person name="Vamathevan J."/>
            <person name="Riggs F."/>
            <person name="Grinberg V."/>
            <person name="Khouri H."/>
            <person name="Wackett L.P."/>
            <person name="Nelson K.E."/>
            <person name="Sadowsky M.J."/>
        </authorList>
    </citation>
    <scope>NUCLEOTIDE SEQUENCE [LARGE SCALE GENOMIC DNA]</scope>
    <source>
        <strain evidence="9 10">TC1</strain>
    </source>
</reference>
<keyword evidence="4 6" id="KW-0479">Metal-binding</keyword>
<feature type="binding site" evidence="6">
    <location>
        <position position="236"/>
    </location>
    <ligand>
        <name>substrate</name>
    </ligand>
</feature>
<feature type="binding site" evidence="6">
    <location>
        <position position="163"/>
    </location>
    <ligand>
        <name>a divalent metal cation</name>
        <dbReference type="ChEBI" id="CHEBI:60240"/>
        <label>1</label>
    </ligand>
</feature>
<feature type="binding site" evidence="6">
    <location>
        <position position="152"/>
    </location>
    <ligand>
        <name>a divalent metal cation</name>
        <dbReference type="ChEBI" id="CHEBI:60240"/>
        <label>1</label>
    </ligand>
</feature>
<evidence type="ECO:0000256" key="4">
    <source>
        <dbReference type="ARBA" id="ARBA00022723"/>
    </source>
</evidence>
<evidence type="ECO:0000256" key="1">
    <source>
        <dbReference type="ARBA" id="ARBA00002521"/>
    </source>
</evidence>
<feature type="binding site" evidence="6">
    <location>
        <position position="293"/>
    </location>
    <ligand>
        <name>a divalent metal cation</name>
        <dbReference type="ChEBI" id="CHEBI:60240"/>
        <label>2</label>
        <note>catalytic</note>
    </ligand>
</feature>
<evidence type="ECO:0000256" key="3">
    <source>
        <dbReference type="ARBA" id="ARBA00022670"/>
    </source>
</evidence>
<comment type="cofactor">
    <cofactor evidence="6">
        <name>Co(2+)</name>
        <dbReference type="ChEBI" id="CHEBI:48828"/>
    </cofactor>
    <cofactor evidence="6">
        <name>Zn(2+)</name>
        <dbReference type="ChEBI" id="CHEBI:29105"/>
    </cofactor>
    <cofactor evidence="6">
        <name>Mn(2+)</name>
        <dbReference type="ChEBI" id="CHEBI:29035"/>
    </cofactor>
    <cofactor evidence="6">
        <name>Fe(2+)</name>
        <dbReference type="ChEBI" id="CHEBI:29033"/>
    </cofactor>
    <text evidence="6">Binds 2 divalent metal cations per subunit. Has a high-affinity and a low affinity metal-binding site. The true nature of the physiological cofactor is under debate. The enzyme is active with cobalt, zinc, manganese or divalent iron ions. Most likely, methionine aminopeptidases function as mononuclear Fe(2+)-metalloproteases under physiological conditions, and the catalytically relevant metal-binding site has been assigned to the histidine-containing high-affinity site.</text>
</comment>
<comment type="function">
    <text evidence="1 6">Removes the N-terminal methionine from nascent proteins. The N-terminal methionine is often cleaved when the second residue in the primary sequence is small and uncharged (Met-Ala-, Cys, Gly, Pro, Ser, Thr, or Val). Requires deformylation of the N(alpha)-formylated initiator methionine before it can be hydrolyzed.</text>
</comment>
<dbReference type="Proteomes" id="UP000000637">
    <property type="component" value="Chromosome"/>
</dbReference>
<feature type="binding site" evidence="6">
    <location>
        <position position="229"/>
    </location>
    <ligand>
        <name>a divalent metal cation</name>
        <dbReference type="ChEBI" id="CHEBI:60240"/>
        <label>2</label>
        <note>catalytic</note>
    </ligand>
</feature>
<keyword evidence="10" id="KW-1185">Reference proteome</keyword>
<dbReference type="InterPro" id="IPR000994">
    <property type="entry name" value="Pept_M24"/>
</dbReference>
<dbReference type="InterPro" id="IPR002467">
    <property type="entry name" value="Pept_M24A_MAP1"/>
</dbReference>
<evidence type="ECO:0000313" key="9">
    <source>
        <dbReference type="EMBL" id="ABM07275.1"/>
    </source>
</evidence>
<evidence type="ECO:0000259" key="8">
    <source>
        <dbReference type="Pfam" id="PF00557"/>
    </source>
</evidence>
<protein>
    <recommendedName>
        <fullName evidence="6 7">Methionine aminopeptidase</fullName>
        <shortName evidence="6">MAP</shortName>
        <shortName evidence="6">MetAP</shortName>
        <ecNumber evidence="6 7">3.4.11.18</ecNumber>
    </recommendedName>
    <alternativeName>
        <fullName evidence="6">Peptidase M</fullName>
    </alternativeName>
</protein>
<keyword evidence="5 6" id="KW-0378">Hydrolase</keyword>
<feature type="binding site" evidence="6">
    <location>
        <position position="163"/>
    </location>
    <ligand>
        <name>a divalent metal cation</name>
        <dbReference type="ChEBI" id="CHEBI:60240"/>
        <label>2</label>
        <note>catalytic</note>
    </ligand>
</feature>
<dbReference type="InterPro" id="IPR001714">
    <property type="entry name" value="Pept_M24_MAP"/>
</dbReference>
<dbReference type="EMBL" id="CP000474">
    <property type="protein sequence ID" value="ABM07275.1"/>
    <property type="molecule type" value="Genomic_DNA"/>
</dbReference>
<dbReference type="GO" id="GO:0006508">
    <property type="term" value="P:proteolysis"/>
    <property type="evidence" value="ECO:0007669"/>
    <property type="project" value="UniProtKB-KW"/>
</dbReference>
<dbReference type="NCBIfam" id="TIGR00500">
    <property type="entry name" value="met_pdase_I"/>
    <property type="match status" value="1"/>
</dbReference>
<organism evidence="9 10">
    <name type="scientific">Paenarthrobacter aurescens (strain TC1)</name>
    <dbReference type="NCBI Taxonomy" id="290340"/>
    <lineage>
        <taxon>Bacteria</taxon>
        <taxon>Bacillati</taxon>
        <taxon>Actinomycetota</taxon>
        <taxon>Actinomycetes</taxon>
        <taxon>Micrococcales</taxon>
        <taxon>Micrococcaceae</taxon>
        <taxon>Paenarthrobacter</taxon>
    </lineage>
</organism>
<evidence type="ECO:0000256" key="6">
    <source>
        <dbReference type="HAMAP-Rule" id="MF_01974"/>
    </source>
</evidence>
<dbReference type="Gene3D" id="3.90.230.10">
    <property type="entry name" value="Creatinase/methionine aminopeptidase superfamily"/>
    <property type="match status" value="1"/>
</dbReference>
<keyword evidence="3 6" id="KW-0645">Protease</keyword>
<feature type="binding site" evidence="6">
    <location>
        <position position="135"/>
    </location>
    <ligand>
        <name>substrate</name>
    </ligand>
</feature>
<dbReference type="GO" id="GO:0070006">
    <property type="term" value="F:metalloaminopeptidase activity"/>
    <property type="evidence" value="ECO:0007669"/>
    <property type="project" value="UniProtKB-UniRule"/>
</dbReference>
<evidence type="ECO:0000256" key="5">
    <source>
        <dbReference type="ARBA" id="ARBA00022801"/>
    </source>
</evidence>
<dbReference type="GO" id="GO:0004239">
    <property type="term" value="F:initiator methionyl aminopeptidase activity"/>
    <property type="evidence" value="ECO:0007669"/>
    <property type="project" value="UniProtKB-UniRule"/>
</dbReference>
<sequence length="327" mass="34598">MRSKGCVPYRECGTHPSSFPRCIPISATLPGAGKWSEQGARSASTANLPEEIMAFGQPRIEYKTNEQMRTMHQAGLVLSRALDAAVAAAKPGVTTKDLDDVFAAVLNDAGAKSNFLGYHGFPATICTSVNEEVVHGIPGGRVLNDGDIISIDGGCIVDGWHSDSARTVIVGNADPEDQRLSDVTEAAMWRGIAGLAKGKFVGDIGNAIDDYVSSVPGKPLGILEDYVGHGIGSEMHMAPDVLNYRTSHRGPKIRPGLCLAIEPMLVRGGIETATLDDDWTVVTTDGKRSCQWEHSVAVHEKGIWVLSAPDGGAEQLAPLGVVPVPIP</sequence>
<dbReference type="Pfam" id="PF00557">
    <property type="entry name" value="Peptidase_M24"/>
    <property type="match status" value="1"/>
</dbReference>
<comment type="similarity">
    <text evidence="6">Belongs to the peptidase M24A family. Methionine aminopeptidase type 1 subfamily.</text>
</comment>
<dbReference type="InterPro" id="IPR036005">
    <property type="entry name" value="Creatinase/aminopeptidase-like"/>
</dbReference>
<comment type="subunit">
    <text evidence="6">Monomer.</text>
</comment>
<dbReference type="GO" id="GO:0046872">
    <property type="term" value="F:metal ion binding"/>
    <property type="evidence" value="ECO:0007669"/>
    <property type="project" value="UniProtKB-UniRule"/>
</dbReference>
<dbReference type="PANTHER" id="PTHR43330:SF27">
    <property type="entry name" value="METHIONINE AMINOPEPTIDASE"/>
    <property type="match status" value="1"/>
</dbReference>
<comment type="catalytic activity">
    <reaction evidence="6 7">
        <text>Release of N-terminal amino acids, preferentially methionine, from peptides and arylamides.</text>
        <dbReference type="EC" id="3.4.11.18"/>
    </reaction>
</comment>
<dbReference type="HOGENOM" id="CLU_015857_0_1_11"/>
<evidence type="ECO:0000313" key="10">
    <source>
        <dbReference type="Proteomes" id="UP000000637"/>
    </source>
</evidence>
<dbReference type="KEGG" id="aau:AAur_2927"/>
<dbReference type="PANTHER" id="PTHR43330">
    <property type="entry name" value="METHIONINE AMINOPEPTIDASE"/>
    <property type="match status" value="1"/>
</dbReference>
<dbReference type="SUPFAM" id="SSF55920">
    <property type="entry name" value="Creatinase/aminopeptidase"/>
    <property type="match status" value="1"/>
</dbReference>
<dbReference type="STRING" id="290340.AAur_2927"/>
<dbReference type="PRINTS" id="PR00599">
    <property type="entry name" value="MAPEPTIDASE"/>
</dbReference>
<dbReference type="eggNOG" id="COG0024">
    <property type="taxonomic scope" value="Bacteria"/>
</dbReference>
<dbReference type="PROSITE" id="PS00680">
    <property type="entry name" value="MAP_1"/>
    <property type="match status" value="1"/>
</dbReference>
<dbReference type="EC" id="3.4.11.18" evidence="6 7"/>
<proteinExistence type="inferred from homology"/>
<keyword evidence="2 6" id="KW-0031">Aminopeptidase</keyword>
<feature type="domain" description="Peptidase M24" evidence="8">
    <location>
        <begin position="70"/>
        <end position="300"/>
    </location>
</feature>
<evidence type="ECO:0000256" key="7">
    <source>
        <dbReference type="RuleBase" id="RU003653"/>
    </source>
</evidence>
<evidence type="ECO:0000256" key="2">
    <source>
        <dbReference type="ARBA" id="ARBA00022438"/>
    </source>
</evidence>